<gene>
    <name evidence="1" type="ORF">EGYM00163_LOCUS44568</name>
</gene>
<evidence type="ECO:0000313" key="1">
    <source>
        <dbReference type="EMBL" id="CAE0833276.1"/>
    </source>
</evidence>
<organism evidence="1">
    <name type="scientific">Eutreptiella gymnastica</name>
    <dbReference type="NCBI Taxonomy" id="73025"/>
    <lineage>
        <taxon>Eukaryota</taxon>
        <taxon>Discoba</taxon>
        <taxon>Euglenozoa</taxon>
        <taxon>Euglenida</taxon>
        <taxon>Spirocuta</taxon>
        <taxon>Euglenophyceae</taxon>
        <taxon>Eutreptiales</taxon>
        <taxon>Eutreptiaceae</taxon>
        <taxon>Eutreptiella</taxon>
    </lineage>
</organism>
<dbReference type="EMBL" id="HBJA01129769">
    <property type="protein sequence ID" value="CAE0833276.1"/>
    <property type="molecule type" value="Transcribed_RNA"/>
</dbReference>
<sequence length="132" mass="15212">MGVSASVDDHNAGLPPPITKYSDNDYELVIHCTKQLERILRVKFAANFSGLVPMANRVDKRCPLPPELMADIRYVAFARNEVLHEYKRTKVKDREKFIVRYEAAEQGLRKVRQPKWARRRGVCPSLDRCVVS</sequence>
<dbReference type="AlphaFoldDB" id="A0A7S4LJF9"/>
<reference evidence="1" key="1">
    <citation type="submission" date="2021-01" db="EMBL/GenBank/DDBJ databases">
        <authorList>
            <person name="Corre E."/>
            <person name="Pelletier E."/>
            <person name="Niang G."/>
            <person name="Scheremetjew M."/>
            <person name="Finn R."/>
            <person name="Kale V."/>
            <person name="Holt S."/>
            <person name="Cochrane G."/>
            <person name="Meng A."/>
            <person name="Brown T."/>
            <person name="Cohen L."/>
        </authorList>
    </citation>
    <scope>NUCLEOTIDE SEQUENCE</scope>
    <source>
        <strain evidence="1">CCMP1594</strain>
    </source>
</reference>
<accession>A0A7S4LJF9</accession>
<proteinExistence type="predicted"/>
<protein>
    <recommendedName>
        <fullName evidence="2">DUF4145 domain-containing protein</fullName>
    </recommendedName>
</protein>
<name>A0A7S4LJF9_9EUGL</name>
<evidence type="ECO:0008006" key="2">
    <source>
        <dbReference type="Google" id="ProtNLM"/>
    </source>
</evidence>